<dbReference type="AlphaFoldDB" id="A0A2Z6DVZ1"/>
<keyword evidence="9" id="KW-0119">Carbohydrate metabolism</keyword>
<evidence type="ECO:0000256" key="7">
    <source>
        <dbReference type="ARBA" id="ARBA00023027"/>
    </source>
</evidence>
<dbReference type="NCBIfam" id="NF007956">
    <property type="entry name" value="PRK10675.1"/>
    <property type="match status" value="1"/>
</dbReference>
<dbReference type="EMBL" id="AP018558">
    <property type="protein sequence ID" value="BBD76529.1"/>
    <property type="molecule type" value="Genomic_DNA"/>
</dbReference>
<name>A0A2Z6DVZ1_HYDTE</name>
<evidence type="ECO:0000256" key="5">
    <source>
        <dbReference type="ARBA" id="ARBA00013189"/>
    </source>
</evidence>
<evidence type="ECO:0000256" key="1">
    <source>
        <dbReference type="ARBA" id="ARBA00000083"/>
    </source>
</evidence>
<accession>A0A2Z6DVZ1</accession>
<dbReference type="PRINTS" id="PR01713">
    <property type="entry name" value="NUCEPIMERASE"/>
</dbReference>
<dbReference type="GO" id="GO:0005829">
    <property type="term" value="C:cytosol"/>
    <property type="evidence" value="ECO:0007669"/>
    <property type="project" value="TreeGrafter"/>
</dbReference>
<evidence type="ECO:0000256" key="2">
    <source>
        <dbReference type="ARBA" id="ARBA00001911"/>
    </source>
</evidence>
<dbReference type="InterPro" id="IPR005886">
    <property type="entry name" value="UDP_G4E"/>
</dbReference>
<dbReference type="Pfam" id="PF16363">
    <property type="entry name" value="GDP_Man_Dehyd"/>
    <property type="match status" value="1"/>
</dbReference>
<keyword evidence="7 9" id="KW-0520">NAD</keyword>
<dbReference type="Gene3D" id="3.40.50.720">
    <property type="entry name" value="NAD(P)-binding Rossmann-like Domain"/>
    <property type="match status" value="1"/>
</dbReference>
<dbReference type="RefSeq" id="WP_119334362.1">
    <property type="nucleotide sequence ID" value="NZ_AP018558.1"/>
</dbReference>
<dbReference type="PANTHER" id="PTHR43725:SF47">
    <property type="entry name" value="UDP-GLUCOSE 4-EPIMERASE"/>
    <property type="match status" value="1"/>
</dbReference>
<dbReference type="SUPFAM" id="SSF51735">
    <property type="entry name" value="NAD(P)-binding Rossmann-fold domains"/>
    <property type="match status" value="1"/>
</dbReference>
<evidence type="ECO:0000256" key="4">
    <source>
        <dbReference type="ARBA" id="ARBA00007637"/>
    </source>
</evidence>
<evidence type="ECO:0000256" key="9">
    <source>
        <dbReference type="RuleBase" id="RU366046"/>
    </source>
</evidence>
<protein>
    <recommendedName>
        <fullName evidence="6 9">UDP-glucose 4-epimerase</fullName>
        <ecNumber evidence="5 9">5.1.3.2</ecNumber>
    </recommendedName>
</protein>
<comment type="subunit">
    <text evidence="9">Homodimer.</text>
</comment>
<sequence length="344" mass="37429">MSVVLVTGGAGYIGSHTVVVLLEAGFEVVVYDNFSNSHPEALRRVARITGKTVPVVEGDVRDRAALDAAFARYAPDAVIHFAGKKAVGESVAQPLVYYDHNVVGTLRLLEAMQAAGVSRLVFSSSATVYGEPQRLPLTEDHPLSATNPYGRTKLIIEEMLRDCFRADPTWHIAILRYFNPVGAHPSGLIGEDPADIPNNLMPFITQVAVGKLPKLRVFGNDYPTPDGTGVRDYLHVMDLAEGHLAALRWLLEPEAPPQCAAFNLGTGRGVSVLELVHAFEAASGRAVPYEIVARRPGDVAACWADPSKARAELGWTAKRSLTEMCCDAWRWQMQNPEGYRAQVS</sequence>
<reference evidence="11 12" key="1">
    <citation type="submission" date="2018-04" db="EMBL/GenBank/DDBJ databases">
        <title>Complete genome sequence of Hydrogenophilus thermoluteolus TH-1.</title>
        <authorList>
            <person name="Arai H."/>
        </authorList>
    </citation>
    <scope>NUCLEOTIDE SEQUENCE [LARGE SCALE GENOMIC DNA]</scope>
    <source>
        <strain evidence="11 12">TH-1</strain>
    </source>
</reference>
<evidence type="ECO:0000313" key="12">
    <source>
        <dbReference type="Proteomes" id="UP000262004"/>
    </source>
</evidence>
<evidence type="ECO:0000256" key="3">
    <source>
        <dbReference type="ARBA" id="ARBA00004947"/>
    </source>
</evidence>
<dbReference type="CDD" id="cd05247">
    <property type="entry name" value="UDP_G4E_1_SDR_e"/>
    <property type="match status" value="1"/>
</dbReference>
<evidence type="ECO:0000256" key="6">
    <source>
        <dbReference type="ARBA" id="ARBA00018569"/>
    </source>
</evidence>
<dbReference type="Proteomes" id="UP000262004">
    <property type="component" value="Chromosome"/>
</dbReference>
<keyword evidence="12" id="KW-1185">Reference proteome</keyword>
<comment type="catalytic activity">
    <reaction evidence="1 9">
        <text>UDP-alpha-D-glucose = UDP-alpha-D-galactose</text>
        <dbReference type="Rhea" id="RHEA:22168"/>
        <dbReference type="ChEBI" id="CHEBI:58885"/>
        <dbReference type="ChEBI" id="CHEBI:66914"/>
        <dbReference type="EC" id="5.1.3.2"/>
    </reaction>
</comment>
<dbReference type="UniPathway" id="UPA00214"/>
<dbReference type="EC" id="5.1.3.2" evidence="5 9"/>
<dbReference type="NCBIfam" id="TIGR01179">
    <property type="entry name" value="galE"/>
    <property type="match status" value="1"/>
</dbReference>
<keyword evidence="8 9" id="KW-0413">Isomerase</keyword>
<evidence type="ECO:0000256" key="8">
    <source>
        <dbReference type="ARBA" id="ARBA00023235"/>
    </source>
</evidence>
<comment type="cofactor">
    <cofactor evidence="2 9">
        <name>NAD(+)</name>
        <dbReference type="ChEBI" id="CHEBI:57540"/>
    </cofactor>
</comment>
<comment type="similarity">
    <text evidence="4 9">Belongs to the NAD(P)-dependent epimerase/dehydratase family.</text>
</comment>
<evidence type="ECO:0000313" key="11">
    <source>
        <dbReference type="EMBL" id="BBD76529.1"/>
    </source>
</evidence>
<proteinExistence type="inferred from homology"/>
<dbReference type="KEGG" id="htl:HPTL_0259"/>
<dbReference type="OrthoDB" id="9803010at2"/>
<comment type="pathway">
    <text evidence="3 9">Carbohydrate metabolism; galactose metabolism.</text>
</comment>
<evidence type="ECO:0000259" key="10">
    <source>
        <dbReference type="Pfam" id="PF16363"/>
    </source>
</evidence>
<organism evidence="11 12">
    <name type="scientific">Hydrogenophilus thermoluteolus</name>
    <name type="common">Pseudomonas hydrogenothermophila</name>
    <dbReference type="NCBI Taxonomy" id="297"/>
    <lineage>
        <taxon>Bacteria</taxon>
        <taxon>Pseudomonadati</taxon>
        <taxon>Pseudomonadota</taxon>
        <taxon>Hydrogenophilia</taxon>
        <taxon>Hydrogenophilales</taxon>
        <taxon>Hydrogenophilaceae</taxon>
        <taxon>Hydrogenophilus</taxon>
    </lineage>
</organism>
<dbReference type="PANTHER" id="PTHR43725">
    <property type="entry name" value="UDP-GLUCOSE 4-EPIMERASE"/>
    <property type="match status" value="1"/>
</dbReference>
<gene>
    <name evidence="11" type="ORF">HPTL_0259</name>
</gene>
<dbReference type="InterPro" id="IPR016040">
    <property type="entry name" value="NAD(P)-bd_dom"/>
</dbReference>
<dbReference type="InterPro" id="IPR036291">
    <property type="entry name" value="NAD(P)-bd_dom_sf"/>
</dbReference>
<dbReference type="GO" id="GO:0006012">
    <property type="term" value="P:galactose metabolic process"/>
    <property type="evidence" value="ECO:0007669"/>
    <property type="project" value="UniProtKB-UniPathway"/>
</dbReference>
<feature type="domain" description="NAD(P)-binding" evidence="10">
    <location>
        <begin position="5"/>
        <end position="325"/>
    </location>
</feature>
<dbReference type="GO" id="GO:0003978">
    <property type="term" value="F:UDP-glucose 4-epimerase activity"/>
    <property type="evidence" value="ECO:0007669"/>
    <property type="project" value="UniProtKB-UniRule"/>
</dbReference>
<dbReference type="Gene3D" id="3.90.25.10">
    <property type="entry name" value="UDP-galactose 4-epimerase, domain 1"/>
    <property type="match status" value="1"/>
</dbReference>